<comment type="function">
    <text evidence="12">Acts as a transcriptional regulator. Probably redox-responsive. The apo- but not holo-form probably binds DNA.</text>
</comment>
<dbReference type="GO" id="GO:0035731">
    <property type="term" value="F:dinitrosyl-iron complex binding"/>
    <property type="evidence" value="ECO:0007669"/>
    <property type="project" value="UniProtKB-UniRule"/>
</dbReference>
<evidence type="ECO:0000256" key="10">
    <source>
        <dbReference type="ARBA" id="ARBA00023157"/>
    </source>
</evidence>
<keyword evidence="15" id="KW-1185">Reference proteome</keyword>
<evidence type="ECO:0000256" key="11">
    <source>
        <dbReference type="ARBA" id="ARBA00023163"/>
    </source>
</evidence>
<organism evidence="14 15">
    <name type="scientific">Mycolicibacterium neworleansense</name>
    <dbReference type="NCBI Taxonomy" id="146018"/>
    <lineage>
        <taxon>Bacteria</taxon>
        <taxon>Bacillati</taxon>
        <taxon>Actinomycetota</taxon>
        <taxon>Actinomycetes</taxon>
        <taxon>Mycobacteriales</taxon>
        <taxon>Mycobacteriaceae</taxon>
        <taxon>Mycolicibacterium</taxon>
    </lineage>
</organism>
<evidence type="ECO:0000256" key="4">
    <source>
        <dbReference type="ARBA" id="ARBA00022490"/>
    </source>
</evidence>
<keyword evidence="6 12" id="KW-0408">Iron</keyword>
<comment type="cofactor">
    <cofactor evidence="12">
        <name>[4Fe-4S] cluster</name>
        <dbReference type="ChEBI" id="CHEBI:49883"/>
    </cofactor>
    <text evidence="12">Binds 1 [4Fe-4S] cluster per subunit. Following nitrosylation of the [4Fe-4S] cluster binds 1 [4Fe-8(NO)] cluster per subunit.</text>
</comment>
<dbReference type="OrthoDB" id="4954884at2"/>
<evidence type="ECO:0000256" key="3">
    <source>
        <dbReference type="ARBA" id="ARBA00022485"/>
    </source>
</evidence>
<dbReference type="PROSITE" id="PS51674">
    <property type="entry name" value="4FE4S_WBL"/>
    <property type="match status" value="1"/>
</dbReference>
<reference evidence="15" key="1">
    <citation type="submission" date="2015-07" db="EMBL/GenBank/DDBJ databases">
        <authorList>
            <person name="Urmite Genomes"/>
        </authorList>
    </citation>
    <scope>NUCLEOTIDE SEQUENCE [LARGE SCALE GENOMIC DNA]</scope>
    <source>
        <strain evidence="15">type strain: ATCC 49404</strain>
    </source>
</reference>
<keyword evidence="3 12" id="KW-0004">4Fe-4S</keyword>
<dbReference type="PANTHER" id="PTHR38839:SF5">
    <property type="entry name" value="TRANSCRIPTIONAL REGULATOR WHID"/>
    <property type="match status" value="1"/>
</dbReference>
<dbReference type="InterPro" id="IPR034768">
    <property type="entry name" value="4FE4S_WBL"/>
</dbReference>
<dbReference type="STRING" id="146018.BN2156_00242"/>
<proteinExistence type="inferred from homology"/>
<evidence type="ECO:0000313" key="15">
    <source>
        <dbReference type="Proteomes" id="UP000199147"/>
    </source>
</evidence>
<feature type="binding site" evidence="12">
    <location>
        <position position="62"/>
    </location>
    <ligand>
        <name>[4Fe-4S] cluster</name>
        <dbReference type="ChEBI" id="CHEBI:49883"/>
    </ligand>
</feature>
<feature type="binding site" evidence="12">
    <location>
        <position position="23"/>
    </location>
    <ligand>
        <name>[4Fe-4S] cluster</name>
        <dbReference type="ChEBI" id="CHEBI:49883"/>
    </ligand>
</feature>
<keyword evidence="8 12" id="KW-0805">Transcription regulation</keyword>
<gene>
    <name evidence="12" type="primary">whiB</name>
    <name evidence="14" type="ORF">BN2156_00242</name>
</gene>
<evidence type="ECO:0000256" key="6">
    <source>
        <dbReference type="ARBA" id="ARBA00023004"/>
    </source>
</evidence>
<comment type="subcellular location">
    <subcellularLocation>
        <location evidence="1 12">Cytoplasm</location>
    </subcellularLocation>
</comment>
<dbReference type="PANTHER" id="PTHR38839">
    <property type="entry name" value="TRANSCRIPTIONAL REGULATOR WHID-RELATED"/>
    <property type="match status" value="1"/>
</dbReference>
<dbReference type="GO" id="GO:0045454">
    <property type="term" value="P:cell redox homeostasis"/>
    <property type="evidence" value="ECO:0007669"/>
    <property type="project" value="TreeGrafter"/>
</dbReference>
<keyword evidence="5 12" id="KW-0479">Metal-binding</keyword>
<name>A0A0H5RXG0_9MYCO</name>
<comment type="PTM">
    <text evidence="12">Upon Fe-S cluster removal intramolecular disulfide bonds are formed.</text>
</comment>
<evidence type="ECO:0000256" key="8">
    <source>
        <dbReference type="ARBA" id="ARBA00023015"/>
    </source>
</evidence>
<evidence type="ECO:0000256" key="7">
    <source>
        <dbReference type="ARBA" id="ARBA00023014"/>
    </source>
</evidence>
<dbReference type="HAMAP" id="MF_01479">
    <property type="entry name" value="WhiB"/>
    <property type="match status" value="1"/>
</dbReference>
<evidence type="ECO:0000256" key="1">
    <source>
        <dbReference type="ARBA" id="ARBA00004496"/>
    </source>
</evidence>
<dbReference type="GO" id="GO:0051539">
    <property type="term" value="F:4 iron, 4 sulfur cluster binding"/>
    <property type="evidence" value="ECO:0007669"/>
    <property type="project" value="UniProtKB-UniRule"/>
</dbReference>
<feature type="domain" description="4Fe-4S Wbl-type" evidence="13">
    <location>
        <begin position="22"/>
        <end position="86"/>
    </location>
</feature>
<keyword evidence="11 12" id="KW-0804">Transcription</keyword>
<dbReference type="GO" id="GO:0003677">
    <property type="term" value="F:DNA binding"/>
    <property type="evidence" value="ECO:0007669"/>
    <property type="project" value="UniProtKB-UniRule"/>
</dbReference>
<sequence length="102" mass="11411">MHQSHQLPVPRVELWDWQQLGRCRNFDQAMFFGADGEDRPTRARRIQRAKQLCEDCPVLSACRDHALAAAEQHGIWGGLTPSERNALLASGPSNTLMSGVSR</sequence>
<comment type="similarity">
    <text evidence="2 12">Belongs to the WhiB family.</text>
</comment>
<evidence type="ECO:0000256" key="5">
    <source>
        <dbReference type="ARBA" id="ARBA00022723"/>
    </source>
</evidence>
<evidence type="ECO:0000259" key="13">
    <source>
        <dbReference type="PROSITE" id="PS51674"/>
    </source>
</evidence>
<dbReference type="GO" id="GO:0047134">
    <property type="term" value="F:protein-disulfide reductase [NAD(P)H] activity"/>
    <property type="evidence" value="ECO:0007669"/>
    <property type="project" value="TreeGrafter"/>
</dbReference>
<comment type="PTM">
    <text evidence="12">The Fe-S cluster can be nitrosylated by nitric oxide (NO).</text>
</comment>
<feature type="binding site" evidence="12">
    <location>
        <position position="56"/>
    </location>
    <ligand>
        <name>[4Fe-4S] cluster</name>
        <dbReference type="ChEBI" id="CHEBI:49883"/>
    </ligand>
</feature>
<dbReference type="Pfam" id="PF02467">
    <property type="entry name" value="Whib"/>
    <property type="match status" value="1"/>
</dbReference>
<dbReference type="GO" id="GO:0045892">
    <property type="term" value="P:negative regulation of DNA-templated transcription"/>
    <property type="evidence" value="ECO:0007669"/>
    <property type="project" value="TreeGrafter"/>
</dbReference>
<dbReference type="GO" id="GO:0005737">
    <property type="term" value="C:cytoplasm"/>
    <property type="evidence" value="ECO:0007669"/>
    <property type="project" value="UniProtKB-SubCell"/>
</dbReference>
<dbReference type="GO" id="GO:0046872">
    <property type="term" value="F:metal ion binding"/>
    <property type="evidence" value="ECO:0007669"/>
    <property type="project" value="UniProtKB-KW"/>
</dbReference>
<keyword evidence="9 12" id="KW-0238">DNA-binding</keyword>
<evidence type="ECO:0000256" key="2">
    <source>
        <dbReference type="ARBA" id="ARBA00006597"/>
    </source>
</evidence>
<protein>
    <recommendedName>
        <fullName evidence="12">Transcriptional regulator WhiB</fullName>
    </recommendedName>
</protein>
<keyword evidence="4 12" id="KW-0963">Cytoplasm</keyword>
<evidence type="ECO:0000256" key="9">
    <source>
        <dbReference type="ARBA" id="ARBA00023125"/>
    </source>
</evidence>
<evidence type="ECO:0000256" key="12">
    <source>
        <dbReference type="HAMAP-Rule" id="MF_01479"/>
    </source>
</evidence>
<keyword evidence="7 12" id="KW-0411">Iron-sulfur</keyword>
<dbReference type="AlphaFoldDB" id="A0A0H5RXG0"/>
<dbReference type="RefSeq" id="WP_090515320.1">
    <property type="nucleotide sequence ID" value="NZ_CWKH01000001.1"/>
</dbReference>
<accession>A0A0H5RXG0</accession>
<evidence type="ECO:0000313" key="14">
    <source>
        <dbReference type="EMBL" id="CRZ13409.1"/>
    </source>
</evidence>
<keyword evidence="10 12" id="KW-1015">Disulfide bond</keyword>
<dbReference type="Proteomes" id="UP000199147">
    <property type="component" value="Unassembled WGS sequence"/>
</dbReference>
<dbReference type="InterPro" id="IPR003482">
    <property type="entry name" value="Whib"/>
</dbReference>
<feature type="binding site" evidence="12">
    <location>
        <position position="53"/>
    </location>
    <ligand>
        <name>[4Fe-4S] cluster</name>
        <dbReference type="ChEBI" id="CHEBI:49883"/>
    </ligand>
</feature>
<dbReference type="EMBL" id="CWKH01000001">
    <property type="protein sequence ID" value="CRZ13409.1"/>
    <property type="molecule type" value="Genomic_DNA"/>
</dbReference>